<keyword evidence="1" id="KW-0704">Schiff base</keyword>
<dbReference type="GO" id="GO:0009052">
    <property type="term" value="P:pentose-phosphate shunt, non-oxidative branch"/>
    <property type="evidence" value="ECO:0007669"/>
    <property type="project" value="TreeGrafter"/>
</dbReference>
<evidence type="ECO:0000313" key="3">
    <source>
        <dbReference type="Ensembl" id="ENSUMAP00000007451"/>
    </source>
</evidence>
<dbReference type="PANTHER" id="PTHR10683:SF18">
    <property type="entry name" value="TRANSALDOLASE"/>
    <property type="match status" value="1"/>
</dbReference>
<evidence type="ECO:0000256" key="1">
    <source>
        <dbReference type="ARBA" id="ARBA00023270"/>
    </source>
</evidence>
<dbReference type="GO" id="GO:0005975">
    <property type="term" value="P:carbohydrate metabolic process"/>
    <property type="evidence" value="ECO:0007669"/>
    <property type="project" value="InterPro"/>
</dbReference>
<dbReference type="AlphaFoldDB" id="A0A452TH43"/>
<evidence type="ECO:0000256" key="2">
    <source>
        <dbReference type="SAM" id="MobiDB-lite"/>
    </source>
</evidence>
<protein>
    <submittedName>
        <fullName evidence="3">Transaldolase 1</fullName>
    </submittedName>
</protein>
<organism evidence="3">
    <name type="scientific">Ursus maritimus</name>
    <name type="common">Polar bear</name>
    <name type="synonym">Thalarctos maritimus</name>
    <dbReference type="NCBI Taxonomy" id="29073"/>
    <lineage>
        <taxon>Eukaryota</taxon>
        <taxon>Metazoa</taxon>
        <taxon>Chordata</taxon>
        <taxon>Craniata</taxon>
        <taxon>Vertebrata</taxon>
        <taxon>Euteleostomi</taxon>
        <taxon>Mammalia</taxon>
        <taxon>Eutheria</taxon>
        <taxon>Laurasiatheria</taxon>
        <taxon>Carnivora</taxon>
        <taxon>Caniformia</taxon>
        <taxon>Ursidae</taxon>
        <taxon>Ursus</taxon>
    </lineage>
</organism>
<dbReference type="UniPathway" id="UPA00115">
    <property type="reaction ID" value="UER00414"/>
</dbReference>
<proteinExistence type="predicted"/>
<dbReference type="Gene3D" id="3.20.20.70">
    <property type="entry name" value="Aldolase class I"/>
    <property type="match status" value="1"/>
</dbReference>
<dbReference type="PROSITE" id="PS01054">
    <property type="entry name" value="TRANSALDOLASE_1"/>
    <property type="match status" value="1"/>
</dbReference>
<dbReference type="InterPro" id="IPR001585">
    <property type="entry name" value="TAL/FSA"/>
</dbReference>
<dbReference type="InterPro" id="IPR013785">
    <property type="entry name" value="Aldolase_TIM"/>
</dbReference>
<name>A0A452TH43_URSMA</name>
<feature type="region of interest" description="Disordered" evidence="2">
    <location>
        <begin position="15"/>
        <end position="41"/>
    </location>
</feature>
<reference evidence="3" key="1">
    <citation type="submission" date="2019-03" db="UniProtKB">
        <authorList>
            <consortium name="Ensembl"/>
        </authorList>
    </citation>
    <scope>IDENTIFICATION</scope>
</reference>
<gene>
    <name evidence="3" type="primary">TALDO1</name>
</gene>
<dbReference type="PANTHER" id="PTHR10683">
    <property type="entry name" value="TRANSALDOLASE"/>
    <property type="match status" value="1"/>
</dbReference>
<accession>A0A452TH43</accession>
<dbReference type="InterPro" id="IPR018225">
    <property type="entry name" value="Transaldolase_AS"/>
</dbReference>
<dbReference type="GeneTree" id="ENSGT00390000017361"/>
<dbReference type="GO" id="GO:0004801">
    <property type="term" value="F:transaldolase activity"/>
    <property type="evidence" value="ECO:0007669"/>
    <property type="project" value="TreeGrafter"/>
</dbReference>
<dbReference type="Ensembl" id="ENSUMAT00000008933.1">
    <property type="protein sequence ID" value="ENSUMAP00000007451.1"/>
    <property type="gene ID" value="ENSUMAG00000005754.1"/>
</dbReference>
<sequence length="285" mass="31008">MSCCSSFPPLPGAGAARLHRHRPGQQGWAGQTQGTEESEVPDRGRVCFPRFELCWWDGSGEGSSGGPGSAQPERASVLLCCGQTGFSGKPFVIKGYFENTNLLNGFTDPANGLEQMRVCEAIEEYKPQDATTNPSLILAAAQMPASQELVEEAIAYGRRLGGSQEEQIKNAIDKLFVLFGVEILKKIPGRVSTEVDARLSFDKDAMVARARRLIELYKEAGISKDRILIKLSSTWEGIQAGNSDWKIVPRLLEIITDTESAGPAHQHPFPKALQRLVTPASLLSP</sequence>
<dbReference type="SUPFAM" id="SSF51569">
    <property type="entry name" value="Aldolase"/>
    <property type="match status" value="1"/>
</dbReference>
<dbReference type="Pfam" id="PF00923">
    <property type="entry name" value="TAL_FSA"/>
    <property type="match status" value="1"/>
</dbReference>
<feature type="compositionally biased region" description="Low complexity" evidence="2">
    <location>
        <begin position="24"/>
        <end position="35"/>
    </location>
</feature>